<name>A0ABX1XEH5_9BACL</name>
<protein>
    <submittedName>
        <fullName evidence="2">ABC transporter permease subunit</fullName>
    </submittedName>
</protein>
<dbReference type="Proteomes" id="UP000653578">
    <property type="component" value="Unassembled WGS sequence"/>
</dbReference>
<dbReference type="PANTHER" id="PTHR37305:SF1">
    <property type="entry name" value="MEMBRANE PROTEIN"/>
    <property type="match status" value="1"/>
</dbReference>
<evidence type="ECO:0000313" key="2">
    <source>
        <dbReference type="EMBL" id="NOU66885.1"/>
    </source>
</evidence>
<keyword evidence="1" id="KW-0472">Membrane</keyword>
<keyword evidence="1" id="KW-0812">Transmembrane</keyword>
<dbReference type="Pfam" id="PF12730">
    <property type="entry name" value="ABC2_membrane_4"/>
    <property type="match status" value="1"/>
</dbReference>
<feature type="transmembrane region" description="Helical" evidence="1">
    <location>
        <begin position="220"/>
        <end position="238"/>
    </location>
</feature>
<keyword evidence="3" id="KW-1185">Reference proteome</keyword>
<gene>
    <name evidence="2" type="ORF">GC096_22825</name>
</gene>
<feature type="transmembrane region" description="Helical" evidence="1">
    <location>
        <begin position="97"/>
        <end position="118"/>
    </location>
</feature>
<proteinExistence type="predicted"/>
<dbReference type="PANTHER" id="PTHR37305">
    <property type="entry name" value="INTEGRAL MEMBRANE PROTEIN-RELATED"/>
    <property type="match status" value="1"/>
</dbReference>
<feature type="transmembrane region" description="Helical" evidence="1">
    <location>
        <begin position="188"/>
        <end position="208"/>
    </location>
</feature>
<keyword evidence="1" id="KW-1133">Transmembrane helix</keyword>
<accession>A0ABX1XEH5</accession>
<organism evidence="2 3">
    <name type="scientific">Paenibacillus plantarum</name>
    <dbReference type="NCBI Taxonomy" id="2654975"/>
    <lineage>
        <taxon>Bacteria</taxon>
        <taxon>Bacillati</taxon>
        <taxon>Bacillota</taxon>
        <taxon>Bacilli</taxon>
        <taxon>Bacillales</taxon>
        <taxon>Paenibacillaceae</taxon>
        <taxon>Paenibacillus</taxon>
    </lineage>
</organism>
<feature type="transmembrane region" description="Helical" evidence="1">
    <location>
        <begin position="139"/>
        <end position="168"/>
    </location>
</feature>
<feature type="transmembrane region" description="Helical" evidence="1">
    <location>
        <begin position="56"/>
        <end position="77"/>
    </location>
</feature>
<evidence type="ECO:0000256" key="1">
    <source>
        <dbReference type="SAM" id="Phobius"/>
    </source>
</evidence>
<evidence type="ECO:0000313" key="3">
    <source>
        <dbReference type="Proteomes" id="UP000653578"/>
    </source>
</evidence>
<feature type="transmembrane region" description="Helical" evidence="1">
    <location>
        <begin position="269"/>
        <end position="291"/>
    </location>
</feature>
<dbReference type="EMBL" id="WHNY01000066">
    <property type="protein sequence ID" value="NOU66885.1"/>
    <property type="molecule type" value="Genomic_DNA"/>
</dbReference>
<sequence>MGDCTRPLRWQIFRHRRTHKHLKRNISNSRRLLAMLNFTKLVQNEGIKIFTKIGTWVMIAFIPILVIAIAFLCKYANQEELAVNNAWEFLDLCLSAIPNLMDIVTLFTIIVAAGIVASEFSGGTIKLLLIRPFSRSTILLSKFVTVLLFGLGLTLLLLLTTFLMGGIFFGFDGASQLHAGAAFSNVAYSLKAIGYSGIEMIVMVTLAFMFSSVFRASSMAIGISLFFLLTSGQLAYVLKQFEWSKFLIFANTNLLSYVDGRPLMASMSLSFSLIMLACYQLLFLALAWYVFAKRDVSI</sequence>
<comment type="caution">
    <text evidence="2">The sequence shown here is derived from an EMBL/GenBank/DDBJ whole genome shotgun (WGS) entry which is preliminary data.</text>
</comment>
<reference evidence="2 3" key="1">
    <citation type="submission" date="2019-10" db="EMBL/GenBank/DDBJ databases">
        <title>Description of Paenibacillus humi sp. nov.</title>
        <authorList>
            <person name="Carlier A."/>
            <person name="Qi S."/>
        </authorList>
    </citation>
    <scope>NUCLEOTIDE SEQUENCE [LARGE SCALE GENOMIC DNA]</scope>
    <source>
        <strain evidence="2 3">LMG 31461</strain>
    </source>
</reference>